<feature type="compositionally biased region" description="Basic and acidic residues" evidence="1">
    <location>
        <begin position="37"/>
        <end position="54"/>
    </location>
</feature>
<evidence type="ECO:0000256" key="1">
    <source>
        <dbReference type="SAM" id="MobiDB-lite"/>
    </source>
</evidence>
<dbReference type="EMBL" id="MLJW01000204">
    <property type="protein sequence ID" value="OIQ93621.1"/>
    <property type="molecule type" value="Genomic_DNA"/>
</dbReference>
<reference evidence="2" key="1">
    <citation type="submission" date="2016-10" db="EMBL/GenBank/DDBJ databases">
        <title>Sequence of Gallionella enrichment culture.</title>
        <authorList>
            <person name="Poehlein A."/>
            <person name="Muehling M."/>
            <person name="Daniel R."/>
        </authorList>
    </citation>
    <scope>NUCLEOTIDE SEQUENCE</scope>
</reference>
<sequence length="104" mass="11784">MAVNTPQGEKIELLPFARAWQCETVTQDKEMRIKRNQECIGRRDSPPPGLDKRPGPTRTECNTLSPEGDKGLLMQLLSQIGEGQFVRLKFQVKLVTQKDGDPQY</sequence>
<evidence type="ECO:0000313" key="2">
    <source>
        <dbReference type="EMBL" id="OIQ93621.1"/>
    </source>
</evidence>
<comment type="caution">
    <text evidence="2">The sequence shown here is derived from an EMBL/GenBank/DDBJ whole genome shotgun (WGS) entry which is preliminary data.</text>
</comment>
<organism evidence="2">
    <name type="scientific">mine drainage metagenome</name>
    <dbReference type="NCBI Taxonomy" id="410659"/>
    <lineage>
        <taxon>unclassified sequences</taxon>
        <taxon>metagenomes</taxon>
        <taxon>ecological metagenomes</taxon>
    </lineage>
</organism>
<dbReference type="AlphaFoldDB" id="A0A1J5RZV5"/>
<gene>
    <name evidence="2" type="ORF">GALL_244690</name>
</gene>
<name>A0A1J5RZV5_9ZZZZ</name>
<accession>A0A1J5RZV5</accession>
<feature type="region of interest" description="Disordered" evidence="1">
    <location>
        <begin position="37"/>
        <end position="66"/>
    </location>
</feature>
<proteinExistence type="predicted"/>
<protein>
    <submittedName>
        <fullName evidence="2">Uncharacterized protein</fullName>
    </submittedName>
</protein>